<accession>A0A4D6E3E7</accession>
<dbReference type="SUPFAM" id="SSF53474">
    <property type="entry name" value="alpha/beta-Hydrolases"/>
    <property type="match status" value="1"/>
</dbReference>
<keyword evidence="2" id="KW-1185">Reference proteome</keyword>
<gene>
    <name evidence="1" type="primary">7</name>
    <name evidence="1" type="ORF">SEA_EPICDAB_7</name>
</gene>
<sequence length="284" mass="31153">MAKKTIYAVPGTWEIGPGHYPSTPIGMMKGVTDLLNRSIFDVQHVNYPARFGPIAGNGEPPLSQLGNPSYEDSVQMGVDEVVRLILEKPGKFGVIGYSQGGAIAAKVGREVIHGRLQHRRNDCLWIHTFGGPHRRQGHTFHEGNTWLKWGGIVKSDPVGGFGVPGIDPIDWFDYALPKDMFADANPDSYLEAGYQAVADMSLSDPLGWATSLLTAVTTGQIAEAANDLVTDPLGFARKASNTEWCVRNHIESNAHQRYGVDQIKPGWTALRHSANHLNYWGARR</sequence>
<dbReference type="KEGG" id="vg:77950966"/>
<name>A0A4D6E3E7_9CAUD</name>
<reference evidence="1 2" key="1">
    <citation type="submission" date="2019-03" db="EMBL/GenBank/DDBJ databases">
        <authorList>
            <person name="Fakhre F."/>
            <person name="Gonzalez R.M."/>
            <person name="Howells E.K."/>
            <person name="Otero L.A."/>
            <person name="Pegoraro K.N."/>
            <person name="Robichaux K.C."/>
            <person name="Rodier A."/>
            <person name="Sadowski C.L."/>
            <person name="Carter V.P."/>
            <person name="Gray A.D."/>
            <person name="Klein G.C."/>
            <person name="Lebosada C."/>
            <person name="Miklaszewski C.M."/>
            <person name="Sutton S.N."/>
            <person name="Pollenz R.S."/>
            <person name="Garlena R.A."/>
            <person name="Russell D.A."/>
            <person name="Pope W.H."/>
            <person name="Jacobs-Sera D."/>
            <person name="Hatfull G.F."/>
        </authorList>
    </citation>
    <scope>NUCLEOTIDE SEQUENCE [LARGE SCALE GENOMIC DNA]</scope>
</reference>
<dbReference type="EMBL" id="MK660712">
    <property type="protein sequence ID" value="QBZ73178.1"/>
    <property type="molecule type" value="Genomic_DNA"/>
</dbReference>
<dbReference type="Proteomes" id="UP000297043">
    <property type="component" value="Segment"/>
</dbReference>
<evidence type="ECO:0000313" key="1">
    <source>
        <dbReference type="EMBL" id="QBZ73178.1"/>
    </source>
</evidence>
<evidence type="ECO:0000313" key="2">
    <source>
        <dbReference type="Proteomes" id="UP000297043"/>
    </source>
</evidence>
<protein>
    <submittedName>
        <fullName evidence="1">Lysin B</fullName>
    </submittedName>
</protein>
<organism evidence="1 2">
    <name type="scientific">Gordonia phage EricDab</name>
    <dbReference type="NCBI Taxonomy" id="3070616"/>
    <lineage>
        <taxon>Viruses</taxon>
        <taxon>Duplodnaviria</taxon>
        <taxon>Heunggongvirae</taxon>
        <taxon>Uroviricota</taxon>
        <taxon>Caudoviricetes</taxon>
        <taxon>Ericdabvirus</taxon>
        <taxon>Ericdabvirus ericdab</taxon>
    </lineage>
</organism>
<proteinExistence type="predicted"/>
<dbReference type="RefSeq" id="YP_010674649.1">
    <property type="nucleotide sequence ID" value="NC_070997.1"/>
</dbReference>
<dbReference type="GeneID" id="77950966"/>
<dbReference type="InterPro" id="IPR029058">
    <property type="entry name" value="AB_hydrolase_fold"/>
</dbReference>
<dbReference type="Gene3D" id="3.40.50.1820">
    <property type="entry name" value="alpha/beta hydrolase"/>
    <property type="match status" value="1"/>
</dbReference>